<keyword evidence="2" id="KW-1185">Reference proteome</keyword>
<comment type="caution">
    <text evidence="1">The sequence shown here is derived from an EMBL/GenBank/DDBJ whole genome shotgun (WGS) entry which is preliminary data.</text>
</comment>
<dbReference type="Proteomes" id="UP000637423">
    <property type="component" value="Unassembled WGS sequence"/>
</dbReference>
<organism evidence="1 2">
    <name type="scientific">Undibacterium terreum</name>
    <dbReference type="NCBI Taxonomy" id="1224302"/>
    <lineage>
        <taxon>Bacteria</taxon>
        <taxon>Pseudomonadati</taxon>
        <taxon>Pseudomonadota</taxon>
        <taxon>Betaproteobacteria</taxon>
        <taxon>Burkholderiales</taxon>
        <taxon>Oxalobacteraceae</taxon>
        <taxon>Undibacterium</taxon>
    </lineage>
</organism>
<gene>
    <name evidence="1" type="ORF">GCM10011396_35100</name>
</gene>
<reference evidence="1" key="1">
    <citation type="journal article" date="2014" name="Int. J. Syst. Evol. Microbiol.">
        <title>Complete genome sequence of Corynebacterium casei LMG S-19264T (=DSM 44701T), isolated from a smear-ripened cheese.</title>
        <authorList>
            <consortium name="US DOE Joint Genome Institute (JGI-PGF)"/>
            <person name="Walter F."/>
            <person name="Albersmeier A."/>
            <person name="Kalinowski J."/>
            <person name="Ruckert C."/>
        </authorList>
    </citation>
    <scope>NUCLEOTIDE SEQUENCE</scope>
    <source>
        <strain evidence="1">CGMCC 1.10998</strain>
    </source>
</reference>
<reference evidence="1" key="2">
    <citation type="submission" date="2020-09" db="EMBL/GenBank/DDBJ databases">
        <authorList>
            <person name="Sun Q."/>
            <person name="Zhou Y."/>
        </authorList>
    </citation>
    <scope>NUCLEOTIDE SEQUENCE</scope>
    <source>
        <strain evidence="1">CGMCC 1.10998</strain>
    </source>
</reference>
<dbReference type="RefSeq" id="WP_188567377.1">
    <property type="nucleotide sequence ID" value="NZ_BMED01000003.1"/>
</dbReference>
<evidence type="ECO:0000313" key="2">
    <source>
        <dbReference type="Proteomes" id="UP000637423"/>
    </source>
</evidence>
<dbReference type="EMBL" id="BMED01000003">
    <property type="protein sequence ID" value="GGC84761.1"/>
    <property type="molecule type" value="Genomic_DNA"/>
</dbReference>
<sequence length="250" mass="28255">MNVGENKGRRLRLAIARFAAILIEEARDLTGFTFSQLDEYLGLPDGQSYRYSLYPISGKTRSPQAAGIQQLEDRVAALLKRCSHKLVVENNRKLNPDILLSDDHVEGSPNDGLNLRGYDATDFQIGYEGDWPTYRRLKYDRSSFDACLGISDILKSGEFELLPEMIRIYAWQWGILWNKGIPGVSHLEAGIDLKIPIELYLPALVEQAKNERAFIAQAVQTQEGRGSFESFQSRMALLERGMIQRGLAMK</sequence>
<protein>
    <submittedName>
        <fullName evidence="1">Uncharacterized protein</fullName>
    </submittedName>
</protein>
<proteinExistence type="predicted"/>
<dbReference type="AlphaFoldDB" id="A0A916UTW2"/>
<accession>A0A916UTW2</accession>
<evidence type="ECO:0000313" key="1">
    <source>
        <dbReference type="EMBL" id="GGC84761.1"/>
    </source>
</evidence>
<name>A0A916UTW2_9BURK</name>